<evidence type="ECO:0000313" key="3">
    <source>
        <dbReference type="Proteomes" id="UP000028933"/>
    </source>
</evidence>
<organism evidence="2 3">
    <name type="scientific">Elizabethkingia anophelis NUHP1</name>
    <dbReference type="NCBI Taxonomy" id="1338011"/>
    <lineage>
        <taxon>Bacteria</taxon>
        <taxon>Pseudomonadati</taxon>
        <taxon>Bacteroidota</taxon>
        <taxon>Flavobacteriia</taxon>
        <taxon>Flavobacteriales</taxon>
        <taxon>Weeksellaceae</taxon>
        <taxon>Elizabethkingia</taxon>
    </lineage>
</organism>
<reference evidence="2" key="2">
    <citation type="journal article" date="2015" name="Genome Biol. Evol.">
        <title>Complete Genome Sequence and Transcriptomic Analysis of the Novel Pathogen Elizabethkingia anophelis in Response to Oxidative Stress.</title>
        <authorList>
            <person name="Li Y."/>
            <person name="Liu Y."/>
            <person name="Chew S.C."/>
            <person name="Tay M."/>
            <person name="Salido M.M."/>
            <person name="Teo J."/>
            <person name="Lauro F.M."/>
            <person name="Givskov M."/>
            <person name="Yang L."/>
        </authorList>
    </citation>
    <scope>NUCLEOTIDE SEQUENCE</scope>
    <source>
        <strain evidence="2">NUHP1</strain>
    </source>
</reference>
<evidence type="ECO:0000313" key="2">
    <source>
        <dbReference type="EMBL" id="AIL47444.1"/>
    </source>
</evidence>
<protein>
    <recommendedName>
        <fullName evidence="4">Lipoprotein</fullName>
    </recommendedName>
</protein>
<reference evidence="2" key="1">
    <citation type="journal article" date="2013" name="Lancet">
        <title>First case of E anophelis outbreak in an intensive-care unit.</title>
        <authorList>
            <person name="Teo J."/>
            <person name="Tan S.Y."/>
            <person name="Tay M."/>
            <person name="Ding Y."/>
            <person name="Kjelleberg S."/>
            <person name="Givskov M."/>
            <person name="Lin R.T."/>
            <person name="Yang L."/>
        </authorList>
    </citation>
    <scope>NUCLEOTIDE SEQUENCE [LARGE SCALE GENOMIC DNA]</scope>
    <source>
        <strain evidence="2">NUHP1</strain>
    </source>
</reference>
<dbReference type="HOGENOM" id="CLU_050513_0_0_10"/>
<dbReference type="EMBL" id="CP007547">
    <property type="protein sequence ID" value="AIL47444.1"/>
    <property type="molecule type" value="Genomic_DNA"/>
</dbReference>
<dbReference type="AlphaFoldDB" id="A0A077EMK9"/>
<dbReference type="RefSeq" id="WP_021348578.1">
    <property type="nucleotide sequence ID" value="NZ_CP007547.1"/>
</dbReference>
<gene>
    <name evidence="2" type="ORF">BD94_3669</name>
</gene>
<feature type="signal peptide" evidence="1">
    <location>
        <begin position="1"/>
        <end position="19"/>
    </location>
</feature>
<name>A0A077EMK9_9FLAO</name>
<evidence type="ECO:0000256" key="1">
    <source>
        <dbReference type="SAM" id="SignalP"/>
    </source>
</evidence>
<keyword evidence="1" id="KW-0732">Signal</keyword>
<dbReference type="eggNOG" id="ENOG502Z9D6">
    <property type="taxonomic scope" value="Bacteria"/>
</dbReference>
<evidence type="ECO:0008006" key="4">
    <source>
        <dbReference type="Google" id="ProtNLM"/>
    </source>
</evidence>
<dbReference type="KEGG" id="eao:BD94_3669"/>
<proteinExistence type="predicted"/>
<feature type="chain" id="PRO_5001718534" description="Lipoprotein" evidence="1">
    <location>
        <begin position="20"/>
        <end position="323"/>
    </location>
</feature>
<dbReference type="Proteomes" id="UP000028933">
    <property type="component" value="Chromosome"/>
</dbReference>
<dbReference type="STRING" id="1338011.BD94_3669"/>
<accession>A0A077EMK9</accession>
<sequence>MKKSLLLLLLISLFTWSCKKEEKTHPYTFYYWRTNFELNQTEKQALEKASTPILYIRYFDIDKVNGRFEPIGILSSKQNIQQKIVPVIFIMNRVWENITPEELDFLAAKTNEFIQRVSKENAFNTINEIQIDSDWTAGTKADYFAFLKKLKQVSGKDISCTIRLHQVKDKKNTGIPPVSKGYLMCYSTSSPLADTPENSILDVTTLKNYLSGIGEYPLKLDIALPIYSWGIVTNHLGKHKLINAVSEENLKTDSKFRKVAEHLYQVEEDHFYEGFYLSKGFQIKVEEISQKDLDQVKGFLSKKLNNYNIIYYHLDSRFLHYQY</sequence>